<feature type="transmembrane region" description="Helical" evidence="6">
    <location>
        <begin position="485"/>
        <end position="508"/>
    </location>
</feature>
<evidence type="ECO:0000256" key="2">
    <source>
        <dbReference type="ARBA" id="ARBA00022692"/>
    </source>
</evidence>
<evidence type="ECO:0000256" key="1">
    <source>
        <dbReference type="ARBA" id="ARBA00004141"/>
    </source>
</evidence>
<dbReference type="PROSITE" id="PS50005">
    <property type="entry name" value="TPR"/>
    <property type="match status" value="1"/>
</dbReference>
<proteinExistence type="predicted"/>
<dbReference type="GO" id="GO:0016874">
    <property type="term" value="F:ligase activity"/>
    <property type="evidence" value="ECO:0007669"/>
    <property type="project" value="UniProtKB-KW"/>
</dbReference>
<dbReference type="Gene3D" id="1.25.40.10">
    <property type="entry name" value="Tetratricopeptide repeat domain"/>
    <property type="match status" value="1"/>
</dbReference>
<feature type="transmembrane region" description="Helical" evidence="6">
    <location>
        <begin position="151"/>
        <end position="171"/>
    </location>
</feature>
<keyword evidence="3 6" id="KW-1133">Transmembrane helix</keyword>
<dbReference type="InterPro" id="IPR007016">
    <property type="entry name" value="O-antigen_ligase-rel_domated"/>
</dbReference>
<feature type="repeat" description="TPR" evidence="5">
    <location>
        <begin position="583"/>
        <end position="616"/>
    </location>
</feature>
<dbReference type="OrthoDB" id="1808577at2"/>
<dbReference type="Proteomes" id="UP000306477">
    <property type="component" value="Unassembled WGS sequence"/>
</dbReference>
<dbReference type="PANTHER" id="PTHR37422">
    <property type="entry name" value="TEICHURONIC ACID BIOSYNTHESIS PROTEIN TUAE"/>
    <property type="match status" value="1"/>
</dbReference>
<dbReference type="Pfam" id="PF04932">
    <property type="entry name" value="Wzy_C"/>
    <property type="match status" value="1"/>
</dbReference>
<feature type="transmembrane region" description="Helical" evidence="6">
    <location>
        <begin position="226"/>
        <end position="247"/>
    </location>
</feature>
<feature type="transmembrane region" description="Helical" evidence="6">
    <location>
        <begin position="421"/>
        <end position="439"/>
    </location>
</feature>
<reference evidence="8 9" key="1">
    <citation type="journal article" date="2019" name="Indoor Air">
        <title>Impacts of indoor surface finishes on bacterial viability.</title>
        <authorList>
            <person name="Hu J."/>
            <person name="Maamar S.B."/>
            <person name="Glawe A.J."/>
            <person name="Gottel N."/>
            <person name="Gilbert J.A."/>
            <person name="Hartmann E.M."/>
        </authorList>
    </citation>
    <scope>NUCLEOTIDE SEQUENCE [LARGE SCALE GENOMIC DNA]</scope>
    <source>
        <strain evidence="8 9">AF060A6</strain>
    </source>
</reference>
<dbReference type="InterPro" id="IPR011990">
    <property type="entry name" value="TPR-like_helical_dom_sf"/>
</dbReference>
<name>A0A4S3PL11_9BACI</name>
<feature type="transmembrane region" description="Helical" evidence="6">
    <location>
        <begin position="253"/>
        <end position="274"/>
    </location>
</feature>
<dbReference type="SMART" id="SM00028">
    <property type="entry name" value="TPR"/>
    <property type="match status" value="2"/>
</dbReference>
<feature type="transmembrane region" description="Helical" evidence="6">
    <location>
        <begin position="445"/>
        <end position="464"/>
    </location>
</feature>
<feature type="transmembrane region" description="Helical" evidence="6">
    <location>
        <begin position="110"/>
        <end position="131"/>
    </location>
</feature>
<keyword evidence="9" id="KW-1185">Reference proteome</keyword>
<dbReference type="SUPFAM" id="SSF48452">
    <property type="entry name" value="TPR-like"/>
    <property type="match status" value="1"/>
</dbReference>
<feature type="transmembrane region" description="Helical" evidence="6">
    <location>
        <begin position="388"/>
        <end position="409"/>
    </location>
</feature>
<keyword evidence="4 6" id="KW-0472">Membrane</keyword>
<accession>A0A4S3PL11</accession>
<dbReference type="AlphaFoldDB" id="A0A4S3PL11"/>
<evidence type="ECO:0000256" key="5">
    <source>
        <dbReference type="PROSITE-ProRule" id="PRU00339"/>
    </source>
</evidence>
<dbReference type="EMBL" id="SLUB01000086">
    <property type="protein sequence ID" value="THE09322.1"/>
    <property type="molecule type" value="Genomic_DNA"/>
</dbReference>
<feature type="transmembrane region" description="Helical" evidence="6">
    <location>
        <begin position="27"/>
        <end position="47"/>
    </location>
</feature>
<protein>
    <submittedName>
        <fullName evidence="8">O-antigen ligase family protein</fullName>
    </submittedName>
</protein>
<evidence type="ECO:0000313" key="8">
    <source>
        <dbReference type="EMBL" id="THE09322.1"/>
    </source>
</evidence>
<feature type="transmembrane region" description="Helical" evidence="6">
    <location>
        <begin position="85"/>
        <end position="103"/>
    </location>
</feature>
<dbReference type="GO" id="GO:0016020">
    <property type="term" value="C:membrane"/>
    <property type="evidence" value="ECO:0007669"/>
    <property type="project" value="UniProtKB-SubCell"/>
</dbReference>
<comment type="caution">
    <text evidence="8">The sequence shown here is derived from an EMBL/GenBank/DDBJ whole genome shotgun (WGS) entry which is preliminary data.</text>
</comment>
<feature type="transmembrane region" description="Helical" evidence="6">
    <location>
        <begin position="54"/>
        <end position="73"/>
    </location>
</feature>
<keyword evidence="8" id="KW-0436">Ligase</keyword>
<dbReference type="InterPro" id="IPR051533">
    <property type="entry name" value="WaaL-like"/>
</dbReference>
<feature type="domain" description="O-antigen ligase-related" evidence="7">
    <location>
        <begin position="187"/>
        <end position="401"/>
    </location>
</feature>
<keyword evidence="5" id="KW-0802">TPR repeat</keyword>
<dbReference type="InterPro" id="IPR019734">
    <property type="entry name" value="TPR_rpt"/>
</dbReference>
<gene>
    <name evidence="8" type="ORF">E1I69_22785</name>
</gene>
<organism evidence="8 9">
    <name type="scientific">Bacillus timonensis</name>
    <dbReference type="NCBI Taxonomy" id="1033734"/>
    <lineage>
        <taxon>Bacteria</taxon>
        <taxon>Bacillati</taxon>
        <taxon>Bacillota</taxon>
        <taxon>Bacilli</taxon>
        <taxon>Bacillales</taxon>
        <taxon>Bacillaceae</taxon>
        <taxon>Bacillus</taxon>
    </lineage>
</organism>
<keyword evidence="2 6" id="KW-0812">Transmembrane</keyword>
<comment type="subcellular location">
    <subcellularLocation>
        <location evidence="1">Membrane</location>
        <topology evidence="1">Multi-pass membrane protein</topology>
    </subcellularLocation>
</comment>
<feature type="transmembrane region" description="Helical" evidence="6">
    <location>
        <begin position="178"/>
        <end position="197"/>
    </location>
</feature>
<feature type="transmembrane region" description="Helical" evidence="6">
    <location>
        <begin position="289"/>
        <end position="307"/>
    </location>
</feature>
<feature type="transmembrane region" description="Helical" evidence="6">
    <location>
        <begin position="203"/>
        <end position="219"/>
    </location>
</feature>
<evidence type="ECO:0000259" key="7">
    <source>
        <dbReference type="Pfam" id="PF04932"/>
    </source>
</evidence>
<evidence type="ECO:0000256" key="6">
    <source>
        <dbReference type="SAM" id="Phobius"/>
    </source>
</evidence>
<evidence type="ECO:0000313" key="9">
    <source>
        <dbReference type="Proteomes" id="UP000306477"/>
    </source>
</evidence>
<evidence type="ECO:0000256" key="4">
    <source>
        <dbReference type="ARBA" id="ARBA00023136"/>
    </source>
</evidence>
<dbReference type="PANTHER" id="PTHR37422:SF13">
    <property type="entry name" value="LIPOPOLYSACCHARIDE BIOSYNTHESIS PROTEIN PA4999-RELATED"/>
    <property type="match status" value="1"/>
</dbReference>
<evidence type="ECO:0000256" key="3">
    <source>
        <dbReference type="ARBA" id="ARBA00022989"/>
    </source>
</evidence>
<sequence>MKWFVFVFIAIIFVVSPYTTGLYTNSSFYSLSLLIFILYLLFIIRELYKKEIYLFKKVSIILLLPLCYIISFPFAENPKGAWDSLIQWVTYISFFLLIYWVSLDRNIKKWIPITFQLTGIWISIYSLLVYLNIAELPGAIIAGRLGSIFKYPNTFGMAMIMFYFFALLMLIRRETTRIQVIMYSLPLVSYLVCFILAYSRGMILVFPIVWLIGLFLLKAKKQIDYCLYSLISIAFSLLTYIVLVRSFSSVLKLIVLIVVCIAFFGCVLFIRLLLEKWESHTKWMEEKGIFRMLIPSIVLMIFILGILDITHQGIAFQQLPIRLQERIESIDITSGTAKERLIFNEDALKISKESPLIGLGGEAFRVIFKKYQELPYRSNKIHNGFFEWLVDTGWIGFSILIGVIIYFYLRILKLYFKEENETQLAVFLSTLVIFIHSFIDFNFSYGTVWFFVFWLFILGINRNSDTNLSHQKKKKSQKTDIKPEKDYFSISVYSIFSAVVVICFIFSYRFMEADKIVKNVKSSMNPAILEQEMERAVTLDPTNIEYWMKLSDIYVKGHQQNSATKEKVEKVIKKMINLEPNNSEVFRNAGILSEKIGNLEAAVYYYDEGLKLDRYNTGLYTSSIRSKNHLVNQMIHEKNSNTEVEPLLQSAIDDYKDNIYWYEYFLSQPIKDLDAFNGRDFKVSYLTHYNAALAYFHLEQYEQVLNISEQVVNEKNHDLMALAILSLESMGENEKANEMITENQKKYDNFTESLEALRKTYQPKF</sequence>